<comment type="catalytic activity">
    <reaction evidence="12">
        <text>ATP + H2O = ADP + phosphate + H(+)</text>
        <dbReference type="Rhea" id="RHEA:13065"/>
        <dbReference type="ChEBI" id="CHEBI:15377"/>
        <dbReference type="ChEBI" id="CHEBI:15378"/>
        <dbReference type="ChEBI" id="CHEBI:30616"/>
        <dbReference type="ChEBI" id="CHEBI:43474"/>
        <dbReference type="ChEBI" id="CHEBI:456216"/>
        <dbReference type="EC" id="3.6.4.13"/>
    </reaction>
</comment>
<dbReference type="Pfam" id="PF08147">
    <property type="entry name" value="DBP10CT"/>
    <property type="match status" value="1"/>
</dbReference>
<dbReference type="InterPro" id="IPR012541">
    <property type="entry name" value="DBP10_C"/>
</dbReference>
<feature type="region of interest" description="Disordered" evidence="14">
    <location>
        <begin position="340"/>
        <end position="370"/>
    </location>
</feature>
<accession>A0ABR1YV99</accession>
<evidence type="ECO:0000256" key="5">
    <source>
        <dbReference type="ARBA" id="ARBA00022517"/>
    </source>
</evidence>
<feature type="compositionally biased region" description="Basic and acidic residues" evidence="14">
    <location>
        <begin position="340"/>
        <end position="351"/>
    </location>
</feature>
<sequence>MPHRDVSPALSENEFDISKNLLGDASDSEFEDAAPRKKKKPSKDDLGDIEAELNLGGGEENSDDEAFIADQMAAANRKSSNLKGRTVKKGGGFQAMGLNANLLKAVTRKGFSVPTPIQRKTIPLVLEGQDVVGMARTGSGKTAAFVIPMLEKLKKHSAKVGARAIIMSPSRELALQTLKVVKELGRGTDLRTILLVGGDSLEDQFASMATNPDIIIATPGRFLHLKVEMDLDLSSIQYICFDEADRLFEMGFATQLAEILHALPATRQTLLFSATLPKSLVEFARAGLQEPKLVRLDAESKVSPDLESAFFTVKSAEKEGALIHILQDVIKIPLGETEAAKKAKEKKNETKNKKRKRESDAPSASDSPTEHSTIIFAATKHHVEYLTQLLRASGYAVSHVYGSLDQTARKIQVSEFRSGLTNILVVTDVAARGIDMPMLANVINYDFPAQPKIFVHRVGRTARAGRKGWAYSLVRDSDMPYLIDLQLFLSRKLVLGRTDEDVSFANDVVVGGFVRDKLSQGCEWVNKLLDEDADLANLRVVAAKGEKLYMRTRNSASTESAKRAKEITSSDAVSELNMLFNDDVDKAEVEREKMLARISGFRPSETIFEIGKRGQNEEAAELMRQRRAKIEPRRRQQAADAVAQPSHDVSMGNTEGDDDAQDASDDDDAFGDVDVDVDMASASEDELEVTFSNAQSDKKKAVSANAWQDPEHFMSYTPKTLNLAESRGYGVHSGGNDRSKGGGTFVEEARGAAMDLGQDEARGFGEASRPRGMRWDKKARKYVARANDEDGSKGAKMIVGESGQKIPASFRSGRFEAWKKTNKVGRMQRSGEMENTSNGGAASGDGAAGGKRFRHKMVKAPKEADKYRDDYHVRKKRVDEAKEKRIGRFRDGVGAKSELKGVDDVRKSRALAAKKKAKNARPSKKGKF</sequence>
<evidence type="ECO:0000256" key="4">
    <source>
        <dbReference type="ARBA" id="ARBA00012552"/>
    </source>
</evidence>
<dbReference type="PROSITE" id="PS51195">
    <property type="entry name" value="Q_MOTIF"/>
    <property type="match status" value="1"/>
</dbReference>
<evidence type="ECO:0000256" key="9">
    <source>
        <dbReference type="ARBA" id="ARBA00022840"/>
    </source>
</evidence>
<evidence type="ECO:0000256" key="13">
    <source>
        <dbReference type="PROSITE-ProRule" id="PRU00552"/>
    </source>
</evidence>
<keyword evidence="19" id="KW-1185">Reference proteome</keyword>
<evidence type="ECO:0000256" key="2">
    <source>
        <dbReference type="ARBA" id="ARBA00004123"/>
    </source>
</evidence>
<keyword evidence="7" id="KW-0378">Hydrolase</keyword>
<dbReference type="InterPro" id="IPR027417">
    <property type="entry name" value="P-loop_NTPase"/>
</dbReference>
<dbReference type="InterPro" id="IPR011545">
    <property type="entry name" value="DEAD/DEAH_box_helicase_dom"/>
</dbReference>
<keyword evidence="11" id="KW-0539">Nucleus</keyword>
<evidence type="ECO:0000256" key="7">
    <source>
        <dbReference type="ARBA" id="ARBA00022801"/>
    </source>
</evidence>
<feature type="short sequence motif" description="Q motif" evidence="13">
    <location>
        <begin position="91"/>
        <end position="119"/>
    </location>
</feature>
<evidence type="ECO:0000256" key="6">
    <source>
        <dbReference type="ARBA" id="ARBA00022741"/>
    </source>
</evidence>
<evidence type="ECO:0000256" key="8">
    <source>
        <dbReference type="ARBA" id="ARBA00022806"/>
    </source>
</evidence>
<evidence type="ECO:0000256" key="11">
    <source>
        <dbReference type="ARBA" id="ARBA00023242"/>
    </source>
</evidence>
<dbReference type="InterPro" id="IPR014014">
    <property type="entry name" value="RNA_helicase_DEAD_Q_motif"/>
</dbReference>
<feature type="compositionally biased region" description="Acidic residues" evidence="14">
    <location>
        <begin position="655"/>
        <end position="672"/>
    </location>
</feature>
<dbReference type="InterPro" id="IPR014001">
    <property type="entry name" value="Helicase_ATP-bd"/>
</dbReference>
<evidence type="ECO:0000256" key="14">
    <source>
        <dbReference type="SAM" id="MobiDB-lite"/>
    </source>
</evidence>
<reference evidence="18 19" key="1">
    <citation type="submission" date="2024-04" db="EMBL/GenBank/DDBJ databases">
        <title>Phyllosticta paracitricarpa is synonymous to the EU quarantine fungus P. citricarpa based on phylogenomic analyses.</title>
        <authorList>
            <consortium name="Lawrence Berkeley National Laboratory"/>
            <person name="Van Ingen-Buijs V.A."/>
            <person name="Van Westerhoven A.C."/>
            <person name="Haridas S."/>
            <person name="Skiadas P."/>
            <person name="Martin F."/>
            <person name="Groenewald J.Z."/>
            <person name="Crous P.W."/>
            <person name="Seidl M.F."/>
        </authorList>
    </citation>
    <scope>NUCLEOTIDE SEQUENCE [LARGE SCALE GENOMIC DNA]</scope>
    <source>
        <strain evidence="18 19">CBS 123374</strain>
    </source>
</reference>
<comment type="function">
    <text evidence="1">ATP-binding RNA helicase involved in the biogenesis of 60S ribosomal subunits and is required for the normal formation of 25S and 5.8S rRNAs.</text>
</comment>
<dbReference type="Proteomes" id="UP001492380">
    <property type="component" value="Unassembled WGS sequence"/>
</dbReference>
<dbReference type="PROSITE" id="PS51192">
    <property type="entry name" value="HELICASE_ATP_BIND_1"/>
    <property type="match status" value="1"/>
</dbReference>
<comment type="subcellular location">
    <subcellularLocation>
        <location evidence="2">Nucleus</location>
    </subcellularLocation>
</comment>
<evidence type="ECO:0000259" key="16">
    <source>
        <dbReference type="PROSITE" id="PS51194"/>
    </source>
</evidence>
<dbReference type="EC" id="3.6.4.13" evidence="4"/>
<comment type="caution">
    <text evidence="18">The sequence shown here is derived from an EMBL/GenBank/DDBJ whole genome shotgun (WGS) entry which is preliminary data.</text>
</comment>
<organism evidence="18 19">
    <name type="scientific">Phyllosticta capitalensis</name>
    <dbReference type="NCBI Taxonomy" id="121624"/>
    <lineage>
        <taxon>Eukaryota</taxon>
        <taxon>Fungi</taxon>
        <taxon>Dikarya</taxon>
        <taxon>Ascomycota</taxon>
        <taxon>Pezizomycotina</taxon>
        <taxon>Dothideomycetes</taxon>
        <taxon>Dothideomycetes incertae sedis</taxon>
        <taxon>Botryosphaeriales</taxon>
        <taxon>Phyllostictaceae</taxon>
        <taxon>Phyllosticta</taxon>
    </lineage>
</organism>
<feature type="domain" description="Helicase C-terminal" evidence="16">
    <location>
        <begin position="342"/>
        <end position="509"/>
    </location>
</feature>
<dbReference type="Pfam" id="PF00270">
    <property type="entry name" value="DEAD"/>
    <property type="match status" value="1"/>
</dbReference>
<dbReference type="PANTHER" id="PTHR47959:SF8">
    <property type="entry name" value="RNA HELICASE"/>
    <property type="match status" value="1"/>
</dbReference>
<gene>
    <name evidence="18" type="ORF">HDK90DRAFT_172793</name>
</gene>
<dbReference type="SUPFAM" id="SSF52540">
    <property type="entry name" value="P-loop containing nucleoside triphosphate hydrolases"/>
    <property type="match status" value="2"/>
</dbReference>
<evidence type="ECO:0000256" key="12">
    <source>
        <dbReference type="ARBA" id="ARBA00047984"/>
    </source>
</evidence>
<dbReference type="SMART" id="SM01123">
    <property type="entry name" value="DBP10CT"/>
    <property type="match status" value="1"/>
</dbReference>
<dbReference type="InterPro" id="IPR001650">
    <property type="entry name" value="Helicase_C-like"/>
</dbReference>
<feature type="region of interest" description="Disordered" evidence="14">
    <location>
        <begin position="21"/>
        <end position="63"/>
    </location>
</feature>
<evidence type="ECO:0000259" key="17">
    <source>
        <dbReference type="PROSITE" id="PS51195"/>
    </source>
</evidence>
<dbReference type="SMART" id="SM00487">
    <property type="entry name" value="DEXDc"/>
    <property type="match status" value="1"/>
</dbReference>
<evidence type="ECO:0000313" key="18">
    <source>
        <dbReference type="EMBL" id="KAK8240101.1"/>
    </source>
</evidence>
<comment type="similarity">
    <text evidence="3">Belongs to the DEAD box helicase family. DDX54/DBP10 subfamily.</text>
</comment>
<dbReference type="PROSITE" id="PS51194">
    <property type="entry name" value="HELICASE_CTER"/>
    <property type="match status" value="1"/>
</dbReference>
<dbReference type="Pfam" id="PF00271">
    <property type="entry name" value="Helicase_C"/>
    <property type="match status" value="1"/>
</dbReference>
<feature type="domain" description="DEAD-box RNA helicase Q" evidence="17">
    <location>
        <begin position="91"/>
        <end position="119"/>
    </location>
</feature>
<dbReference type="InterPro" id="IPR033517">
    <property type="entry name" value="DDX54/DBP10_DEAD-box_helicase"/>
</dbReference>
<dbReference type="SMART" id="SM00490">
    <property type="entry name" value="HELICc"/>
    <property type="match status" value="1"/>
</dbReference>
<feature type="region of interest" description="Disordered" evidence="14">
    <location>
        <begin position="812"/>
        <end position="904"/>
    </location>
</feature>
<feature type="compositionally biased region" description="Basic and acidic residues" evidence="14">
    <location>
        <begin position="860"/>
        <end position="904"/>
    </location>
</feature>
<dbReference type="CDD" id="cd18787">
    <property type="entry name" value="SF2_C_DEAD"/>
    <property type="match status" value="1"/>
</dbReference>
<feature type="region of interest" description="Disordered" evidence="14">
    <location>
        <begin position="626"/>
        <end position="672"/>
    </location>
</feature>
<dbReference type="EMBL" id="JBBWRZ010000003">
    <property type="protein sequence ID" value="KAK8240101.1"/>
    <property type="molecule type" value="Genomic_DNA"/>
</dbReference>
<name>A0ABR1YV99_9PEZI</name>
<feature type="domain" description="Helicase ATP-binding" evidence="15">
    <location>
        <begin position="122"/>
        <end position="294"/>
    </location>
</feature>
<protein>
    <recommendedName>
        <fullName evidence="4">RNA helicase</fullName>
        <ecNumber evidence="4">3.6.4.13</ecNumber>
    </recommendedName>
</protein>
<keyword evidence="6" id="KW-0547">Nucleotide-binding</keyword>
<proteinExistence type="inferred from homology"/>
<evidence type="ECO:0000259" key="15">
    <source>
        <dbReference type="PROSITE" id="PS51192"/>
    </source>
</evidence>
<evidence type="ECO:0000256" key="1">
    <source>
        <dbReference type="ARBA" id="ARBA00003706"/>
    </source>
</evidence>
<evidence type="ECO:0000313" key="19">
    <source>
        <dbReference type="Proteomes" id="UP001492380"/>
    </source>
</evidence>
<keyword evidence="8 18" id="KW-0347">Helicase</keyword>
<dbReference type="InterPro" id="IPR050079">
    <property type="entry name" value="DEAD_box_RNA_helicase"/>
</dbReference>
<dbReference type="Gene3D" id="3.40.50.300">
    <property type="entry name" value="P-loop containing nucleotide triphosphate hydrolases"/>
    <property type="match status" value="2"/>
</dbReference>
<evidence type="ECO:0000256" key="3">
    <source>
        <dbReference type="ARBA" id="ARBA00010379"/>
    </source>
</evidence>
<keyword evidence="9" id="KW-0067">ATP-binding</keyword>
<keyword evidence="10" id="KW-0694">RNA-binding</keyword>
<dbReference type="GO" id="GO:0004386">
    <property type="term" value="F:helicase activity"/>
    <property type="evidence" value="ECO:0007669"/>
    <property type="project" value="UniProtKB-KW"/>
</dbReference>
<dbReference type="CDD" id="cd17959">
    <property type="entry name" value="DEADc_DDX54"/>
    <property type="match status" value="1"/>
</dbReference>
<keyword evidence="5" id="KW-0690">Ribosome biogenesis</keyword>
<evidence type="ECO:0000256" key="10">
    <source>
        <dbReference type="ARBA" id="ARBA00022884"/>
    </source>
</evidence>
<dbReference type="PANTHER" id="PTHR47959">
    <property type="entry name" value="ATP-DEPENDENT RNA HELICASE RHLE-RELATED"/>
    <property type="match status" value="1"/>
</dbReference>